<keyword evidence="6" id="KW-1185">Reference proteome</keyword>
<dbReference type="InterPro" id="IPR022488">
    <property type="entry name" value="PPK2-related"/>
</dbReference>
<reference evidence="5" key="1">
    <citation type="journal article" date="2021" name="Microorganisms">
        <title>Acidisoma silvae sp. nov. and Acidisomacellulosilytica sp. nov., Two Acidophilic Bacteria Isolated from Decaying Wood, Hydrolyzing Cellulose and Producing Poly-3-hydroxybutyrate.</title>
        <authorList>
            <person name="Mieszkin S."/>
            <person name="Pouder E."/>
            <person name="Uroz S."/>
            <person name="Simon-Colin C."/>
            <person name="Alain K."/>
        </authorList>
    </citation>
    <scope>NUCLEOTIDE SEQUENCE</scope>
    <source>
        <strain evidence="5">HW T2.11</strain>
    </source>
</reference>
<dbReference type="PANTHER" id="PTHR34383">
    <property type="entry name" value="POLYPHOSPHATE:AMP PHOSPHOTRANSFERASE-RELATED"/>
    <property type="match status" value="1"/>
</dbReference>
<accession>A0A963YRM8</accession>
<dbReference type="InterPro" id="IPR027417">
    <property type="entry name" value="P-loop_NTPase"/>
</dbReference>
<dbReference type="PIRSF" id="PIRSF028756">
    <property type="entry name" value="PPK2_prd"/>
    <property type="match status" value="1"/>
</dbReference>
<dbReference type="PANTHER" id="PTHR34383:SF3">
    <property type="entry name" value="POLYPHOSPHATE:AMP PHOSPHOTRANSFERASE"/>
    <property type="match status" value="1"/>
</dbReference>
<comment type="similarity">
    <text evidence="1">Belongs to the polyphosphate kinase 2 (PPK2) family. Class I subfamily.</text>
</comment>
<evidence type="ECO:0000256" key="1">
    <source>
        <dbReference type="ARBA" id="ARBA00009924"/>
    </source>
</evidence>
<evidence type="ECO:0000259" key="4">
    <source>
        <dbReference type="Pfam" id="PF03976"/>
    </source>
</evidence>
<evidence type="ECO:0000256" key="2">
    <source>
        <dbReference type="ARBA" id="ARBA00022679"/>
    </source>
</evidence>
<dbReference type="AlphaFoldDB" id="A0A963YRM8"/>
<sequence length="300" mass="34188">MSEILSAEGAIAALLKRCMVTEPGKVKLGDYPTDARITGLDKKSGKDALLREVKAIAALQQRLFAAKHWALLMILQSMDAGGKDSSIRRIFRGIDPEGVRVTSFKAPSREELGQDFLRRTQQGLPVRGEISVFNRSYYEEVLITRLHPEMLAAQHIPKPELTDQIWNNRLQDIAGHERYLSRQGMPVLKFFLHISKEEQRQRFLRRLNRPDKLWKFDGADISERKLWDRYDHAYAEVFAATAAPHAPWFLIPADHKWVARLLMAHALRRALEKLDPHFPKLDAEGVKAADAARKALEAEG</sequence>
<dbReference type="NCBIfam" id="TIGR03709">
    <property type="entry name" value="PPK2_rel_1"/>
    <property type="match status" value="1"/>
</dbReference>
<dbReference type="RefSeq" id="WP_227321339.1">
    <property type="nucleotide sequence ID" value="NZ_JAESVB010000004.1"/>
</dbReference>
<dbReference type="Proteomes" id="UP000708298">
    <property type="component" value="Unassembled WGS sequence"/>
</dbReference>
<dbReference type="GO" id="GO:0006797">
    <property type="term" value="P:polyphosphate metabolic process"/>
    <property type="evidence" value="ECO:0007669"/>
    <property type="project" value="InterPro"/>
</dbReference>
<keyword evidence="2" id="KW-0808">Transferase</keyword>
<gene>
    <name evidence="5" type="ORF">ASILVAE211_10830</name>
</gene>
<dbReference type="EMBL" id="JAESVB010000004">
    <property type="protein sequence ID" value="MCB8875677.1"/>
    <property type="molecule type" value="Genomic_DNA"/>
</dbReference>
<proteinExistence type="inferred from homology"/>
<evidence type="ECO:0000256" key="3">
    <source>
        <dbReference type="ARBA" id="ARBA00022777"/>
    </source>
</evidence>
<dbReference type="Pfam" id="PF03976">
    <property type="entry name" value="PPK2"/>
    <property type="match status" value="1"/>
</dbReference>
<organism evidence="5 6">
    <name type="scientific">Acidisoma silvae</name>
    <dbReference type="NCBI Taxonomy" id="2802396"/>
    <lineage>
        <taxon>Bacteria</taxon>
        <taxon>Pseudomonadati</taxon>
        <taxon>Pseudomonadota</taxon>
        <taxon>Alphaproteobacteria</taxon>
        <taxon>Acetobacterales</taxon>
        <taxon>Acidocellaceae</taxon>
        <taxon>Acidisoma</taxon>
    </lineage>
</organism>
<name>A0A963YRM8_9PROT</name>
<keyword evidence="3 5" id="KW-0418">Kinase</keyword>
<dbReference type="InterPro" id="IPR022300">
    <property type="entry name" value="PPK2-rel_1"/>
</dbReference>
<evidence type="ECO:0000313" key="6">
    <source>
        <dbReference type="Proteomes" id="UP000708298"/>
    </source>
</evidence>
<protein>
    <submittedName>
        <fullName evidence="5">Polyphosphate kinase 2 family protein</fullName>
    </submittedName>
</protein>
<dbReference type="InterPro" id="IPR016898">
    <property type="entry name" value="Polyphosphate_phosphotransfera"/>
</dbReference>
<dbReference type="SUPFAM" id="SSF52540">
    <property type="entry name" value="P-loop containing nucleoside triphosphate hydrolases"/>
    <property type="match status" value="1"/>
</dbReference>
<comment type="caution">
    <text evidence="5">The sequence shown here is derived from an EMBL/GenBank/DDBJ whole genome shotgun (WGS) entry which is preliminary data.</text>
</comment>
<dbReference type="GO" id="GO:0008976">
    <property type="term" value="F:polyphosphate kinase activity"/>
    <property type="evidence" value="ECO:0007669"/>
    <property type="project" value="InterPro"/>
</dbReference>
<evidence type="ECO:0000313" key="5">
    <source>
        <dbReference type="EMBL" id="MCB8875677.1"/>
    </source>
</evidence>
<dbReference type="Gene3D" id="3.40.50.300">
    <property type="entry name" value="P-loop containing nucleotide triphosphate hydrolases"/>
    <property type="match status" value="1"/>
</dbReference>
<feature type="domain" description="Polyphosphate kinase-2-related" evidence="4">
    <location>
        <begin position="40"/>
        <end position="275"/>
    </location>
</feature>
<reference evidence="5" key="2">
    <citation type="submission" date="2021-01" db="EMBL/GenBank/DDBJ databases">
        <authorList>
            <person name="Mieszkin S."/>
            <person name="Pouder E."/>
            <person name="Alain K."/>
        </authorList>
    </citation>
    <scope>NUCLEOTIDE SEQUENCE</scope>
    <source>
        <strain evidence="5">HW T2.11</strain>
    </source>
</reference>